<protein>
    <recommendedName>
        <fullName evidence="4 5">Small ribosomal subunit protein eS8</fullName>
    </recommendedName>
</protein>
<dbReference type="InterPro" id="IPR020919">
    <property type="entry name" value="Ribosomal_protein_eS8_arc"/>
</dbReference>
<name>A0A0H1R930_9EURY</name>
<dbReference type="EMBL" id="JXOJ01000001">
    <property type="protein sequence ID" value="KLK89122.1"/>
    <property type="molecule type" value="Genomic_DNA"/>
</dbReference>
<dbReference type="RefSeq" id="WP_048179900.1">
    <property type="nucleotide sequence ID" value="NZ_JXOJ01000001.1"/>
</dbReference>
<keyword evidence="8" id="KW-1185">Reference proteome</keyword>
<dbReference type="HAMAP" id="MF_00029">
    <property type="entry name" value="Ribosomal_eS8"/>
    <property type="match status" value="1"/>
</dbReference>
<dbReference type="GO" id="GO:0005840">
    <property type="term" value="C:ribosome"/>
    <property type="evidence" value="ECO:0007669"/>
    <property type="project" value="UniProtKB-KW"/>
</dbReference>
<evidence type="ECO:0000256" key="3">
    <source>
        <dbReference type="ARBA" id="ARBA00023274"/>
    </source>
</evidence>
<dbReference type="Pfam" id="PF01201">
    <property type="entry name" value="Ribosomal_S8e"/>
    <property type="match status" value="1"/>
</dbReference>
<dbReference type="InterPro" id="IPR022309">
    <property type="entry name" value="Ribosomal_Se8/biogenesis_NSA2"/>
</dbReference>
<dbReference type="PANTHER" id="PTHR10394">
    <property type="entry name" value="40S RIBOSOMAL PROTEIN S8"/>
    <property type="match status" value="1"/>
</dbReference>
<accession>A0A0H1R930</accession>
<organism evidence="7 8">
    <name type="scientific">Methanoculleus sediminis</name>
    <dbReference type="NCBI Taxonomy" id="1550566"/>
    <lineage>
        <taxon>Archaea</taxon>
        <taxon>Methanobacteriati</taxon>
        <taxon>Methanobacteriota</taxon>
        <taxon>Stenosarchaea group</taxon>
        <taxon>Methanomicrobia</taxon>
        <taxon>Methanomicrobiales</taxon>
        <taxon>Methanomicrobiaceae</taxon>
        <taxon>Methanoculleus</taxon>
    </lineage>
</organism>
<dbReference type="OrthoDB" id="372305at2157"/>
<comment type="caution">
    <text evidence="7">The sequence shown here is derived from an EMBL/GenBank/DDBJ whole genome shotgun (WGS) entry which is preliminary data.</text>
</comment>
<dbReference type="STRING" id="1550566.SZ63_01370"/>
<evidence type="ECO:0000313" key="7">
    <source>
        <dbReference type="EMBL" id="KLK89122.1"/>
    </source>
</evidence>
<evidence type="ECO:0000256" key="4">
    <source>
        <dbReference type="ARBA" id="ARBA00035277"/>
    </source>
</evidence>
<comment type="subunit">
    <text evidence="5">Part of the 30S ribosomal subunit.</text>
</comment>
<feature type="region of interest" description="Disordered" evidence="6">
    <location>
        <begin position="1"/>
        <end position="34"/>
    </location>
</feature>
<keyword evidence="2 5" id="KW-0689">Ribosomal protein</keyword>
<evidence type="ECO:0000313" key="8">
    <source>
        <dbReference type="Proteomes" id="UP000035301"/>
    </source>
</evidence>
<dbReference type="NCBIfam" id="TIGR00307">
    <property type="entry name" value="eS8"/>
    <property type="match status" value="1"/>
</dbReference>
<keyword evidence="3 5" id="KW-0687">Ribonucleoprotein</keyword>
<dbReference type="Proteomes" id="UP000035301">
    <property type="component" value="Unassembled WGS sequence"/>
</dbReference>
<dbReference type="GO" id="GO:0003735">
    <property type="term" value="F:structural constituent of ribosome"/>
    <property type="evidence" value="ECO:0007669"/>
    <property type="project" value="InterPro"/>
</dbReference>
<dbReference type="PATRIC" id="fig|1550566.3.peg.291"/>
<evidence type="ECO:0000256" key="6">
    <source>
        <dbReference type="SAM" id="MobiDB-lite"/>
    </source>
</evidence>
<dbReference type="GO" id="GO:0006412">
    <property type="term" value="P:translation"/>
    <property type="evidence" value="ECO:0007669"/>
    <property type="project" value="UniProtKB-UniRule"/>
</dbReference>
<dbReference type="AlphaFoldDB" id="A0A0H1R930"/>
<dbReference type="GO" id="GO:1990904">
    <property type="term" value="C:ribonucleoprotein complex"/>
    <property type="evidence" value="ECO:0007669"/>
    <property type="project" value="UniProtKB-KW"/>
</dbReference>
<reference evidence="7 8" key="1">
    <citation type="journal article" date="2015" name="Int. J. Syst. Evol. Microbiol.">
        <title>Methanoculleus sediminis sp. nov., a methanogen from sediments near a submarine mud volcano.</title>
        <authorList>
            <person name="Chen S.C."/>
            <person name="Chen M.F."/>
            <person name="Lai M.C."/>
            <person name="Weng C.Y."/>
            <person name="Wu S.Y."/>
            <person name="Lin S."/>
            <person name="Yang T.F."/>
            <person name="Chen P.C."/>
        </authorList>
    </citation>
    <scope>NUCLEOTIDE SEQUENCE [LARGE SCALE GENOMIC DNA]</scope>
    <source>
        <strain evidence="7 8">S3Fa</strain>
    </source>
</reference>
<evidence type="ECO:0000256" key="5">
    <source>
        <dbReference type="HAMAP-Rule" id="MF_00029"/>
    </source>
</evidence>
<dbReference type="InterPro" id="IPR001047">
    <property type="entry name" value="Ribosomal_eS8"/>
</dbReference>
<dbReference type="Gene3D" id="3.10.290.70">
    <property type="match status" value="1"/>
</dbReference>
<dbReference type="CDD" id="cd11382">
    <property type="entry name" value="Ribosomal_S8e"/>
    <property type="match status" value="1"/>
</dbReference>
<comment type="similarity">
    <text evidence="1 5">Belongs to the eukaryotic ribosomal protein eS8 family.</text>
</comment>
<sequence>MQWQGRSVRKPSGGRYHTSQGKKRTEIGRAPAETHIGEERRRIVRTFGGNQKVRALRVEYATVSNPATGETKKAKIETVEANSANPNYVRRNLLTKGAIIKTEMGRARIVSRPSQDGVVNAVLLA</sequence>
<proteinExistence type="inferred from homology"/>
<evidence type="ECO:0000256" key="1">
    <source>
        <dbReference type="ARBA" id="ARBA00005257"/>
    </source>
</evidence>
<evidence type="ECO:0000256" key="2">
    <source>
        <dbReference type="ARBA" id="ARBA00022980"/>
    </source>
</evidence>
<gene>
    <name evidence="5" type="primary">rps8e</name>
    <name evidence="7" type="ORF">SZ63_01370</name>
</gene>